<sequence length="148" mass="16623">MPLDQISAGINGRREMIVLATKEKKLVHESVCASSNHGWITTRAAHRFHTLNDVTYQTSVENRLLKPPASTLAAESLLRAIESTTDRASIFSDGKPKCPLCDQRLRHNHTGCCRSTHTIPTKRHIAIKHRLSHTLRHIEGIKTRFSSV</sequence>
<dbReference type="EMBL" id="JARBJD010000527">
    <property type="protein sequence ID" value="KAK2941282.1"/>
    <property type="molecule type" value="Genomic_DNA"/>
</dbReference>
<organism evidence="1 2">
    <name type="scientific">Blattamonas nauphoetae</name>
    <dbReference type="NCBI Taxonomy" id="2049346"/>
    <lineage>
        <taxon>Eukaryota</taxon>
        <taxon>Metamonada</taxon>
        <taxon>Preaxostyla</taxon>
        <taxon>Oxymonadida</taxon>
        <taxon>Blattamonas</taxon>
    </lineage>
</organism>
<reference evidence="1 2" key="1">
    <citation type="journal article" date="2022" name="bioRxiv">
        <title>Genomics of Preaxostyla Flagellates Illuminates Evolutionary Transitions and the Path Towards Mitochondrial Loss.</title>
        <authorList>
            <person name="Novak L.V.F."/>
            <person name="Treitli S.C."/>
            <person name="Pyrih J."/>
            <person name="Halakuc P."/>
            <person name="Pipaliya S.V."/>
            <person name="Vacek V."/>
            <person name="Brzon O."/>
            <person name="Soukal P."/>
            <person name="Eme L."/>
            <person name="Dacks J.B."/>
            <person name="Karnkowska A."/>
            <person name="Elias M."/>
            <person name="Hampl V."/>
        </authorList>
    </citation>
    <scope>NUCLEOTIDE SEQUENCE [LARGE SCALE GENOMIC DNA]</scope>
    <source>
        <strain evidence="1">NAU3</strain>
        <tissue evidence="1">Gut</tissue>
    </source>
</reference>
<evidence type="ECO:0000313" key="1">
    <source>
        <dbReference type="EMBL" id="KAK2941282.1"/>
    </source>
</evidence>
<proteinExistence type="predicted"/>
<accession>A0ABQ9WP70</accession>
<dbReference type="Proteomes" id="UP001281761">
    <property type="component" value="Unassembled WGS sequence"/>
</dbReference>
<name>A0ABQ9WP70_9EUKA</name>
<keyword evidence="2" id="KW-1185">Reference proteome</keyword>
<comment type="caution">
    <text evidence="1">The sequence shown here is derived from an EMBL/GenBank/DDBJ whole genome shotgun (WGS) entry which is preliminary data.</text>
</comment>
<protein>
    <submittedName>
        <fullName evidence="1">Uncharacterized protein</fullName>
    </submittedName>
</protein>
<evidence type="ECO:0000313" key="2">
    <source>
        <dbReference type="Proteomes" id="UP001281761"/>
    </source>
</evidence>
<gene>
    <name evidence="1" type="ORF">BLNAU_23803</name>
</gene>